<feature type="region of interest" description="Disordered" evidence="2">
    <location>
        <begin position="1"/>
        <end position="51"/>
    </location>
</feature>
<feature type="region of interest" description="Disordered" evidence="2">
    <location>
        <begin position="211"/>
        <end position="384"/>
    </location>
</feature>
<feature type="compositionally biased region" description="Polar residues" evidence="2">
    <location>
        <begin position="933"/>
        <end position="944"/>
    </location>
</feature>
<feature type="region of interest" description="Disordered" evidence="2">
    <location>
        <begin position="433"/>
        <end position="467"/>
    </location>
</feature>
<feature type="compositionally biased region" description="Low complexity" evidence="2">
    <location>
        <begin position="845"/>
        <end position="854"/>
    </location>
</feature>
<feature type="compositionally biased region" description="Polar residues" evidence="2">
    <location>
        <begin position="292"/>
        <end position="301"/>
    </location>
</feature>
<feature type="compositionally biased region" description="Polar residues" evidence="2">
    <location>
        <begin position="778"/>
        <end position="798"/>
    </location>
</feature>
<feature type="compositionally biased region" description="Basic and acidic residues" evidence="2">
    <location>
        <begin position="228"/>
        <end position="246"/>
    </location>
</feature>
<feature type="region of interest" description="Disordered" evidence="2">
    <location>
        <begin position="710"/>
        <end position="977"/>
    </location>
</feature>
<proteinExistence type="predicted"/>
<feature type="compositionally biased region" description="Low complexity" evidence="2">
    <location>
        <begin position="1"/>
        <end position="15"/>
    </location>
</feature>
<organism evidence="3 4">
    <name type="scientific">Gymnopilus junonius</name>
    <name type="common">Spectacular rustgill mushroom</name>
    <name type="synonym">Gymnopilus spectabilis subsp. junonius</name>
    <dbReference type="NCBI Taxonomy" id="109634"/>
    <lineage>
        <taxon>Eukaryota</taxon>
        <taxon>Fungi</taxon>
        <taxon>Dikarya</taxon>
        <taxon>Basidiomycota</taxon>
        <taxon>Agaricomycotina</taxon>
        <taxon>Agaricomycetes</taxon>
        <taxon>Agaricomycetidae</taxon>
        <taxon>Agaricales</taxon>
        <taxon>Agaricineae</taxon>
        <taxon>Hymenogastraceae</taxon>
        <taxon>Gymnopilus</taxon>
    </lineage>
</organism>
<feature type="compositionally biased region" description="Basic and acidic residues" evidence="2">
    <location>
        <begin position="601"/>
        <end position="623"/>
    </location>
</feature>
<accession>A0A9P5P0S6</accession>
<sequence length="977" mass="107656">MSPRSALLSHSSLRSVPHSDSPTDLSNGAIDPGTQIRKRSKGKRRQRELEVARPSALSQLLDVDISRKDPTEEVLRLRQILKTVEKHAISEAKRAKELQRANHEVQQRFVELRDNKLLSDREAEKAKQEIRLFQYQLQNAEQEIARSQAAVRSVERQRDDAEAAAARARAKARKLHEEHLVLAAREEGRRLGFEAGFEHARIEREIIAARRKARPRTIPVQATISSVDKGKGKERAYPEDEVESGRSVRPMPERVQIPSQPSPERFDDIESSPDSPSQLHLRNLPDERIPSRPQSQDTSMHTFRPPSDSVPPRPSSQQFRPSQAQPPLSQLPEFPPLQPRSRTLQSPQAERQPQSYFSQQPDERPPQQRPPSRPRSVLPGSQSPGVVIWNVDLPPASQIPEYNSNLFPQNIVSNMPRDQWVTAQKHRELTLTPPQFEGGQPPALLPHPPRSTKGSTTPTKGVRFPNIRPSLKKTKDQAFSWYRSFSHRRKNKPVIDPVPEEDPPPVTASTIVQSEPPTATEPPTTGGSSDMYGTVTQPASSWYQGKQPSGLPAPSVRSTDYAYSSRRRPTSEMDKMSTVSTRVSQFDILATPDLGAQSVRNGKDAKRVREKESYLSAIREDPSSRNNTPNADRYLAGGGMPAMRSRTPIPQPNFGQSQPSLHQQPSYATMEVFSKSKTVTSAPIHKSSEHDVPLPPPGVAYERHFQNASAGGSMLSGRQGYPGLSRKPSRISEKTTPDTSYNFDVIPPSGAVPDFGQSPPHTGVNHLSPYHSYRPPGATSSPRVAPMQSVTSLRSQGGSRLEVPSFSADRPPSSTPSGKKSRQSFHVVNSDPSDPFAQPSPPRPSSRASRAPSALGSGQYKNQSQNPPPPQIYSPRPERPASVKSSASRRPQPQPVQAMASQASLSPYPANADAGPSTSGLVLEPPMHHKKSTSSLRSMGSYSKYNPDGYVDPAFGSSRASMRPASVNSGLSYVTNS</sequence>
<feature type="compositionally biased region" description="Basic residues" evidence="2">
    <location>
        <begin position="36"/>
        <end position="46"/>
    </location>
</feature>
<dbReference type="AlphaFoldDB" id="A0A9P5P0S6"/>
<feature type="compositionally biased region" description="Low complexity" evidence="2">
    <location>
        <begin position="515"/>
        <end position="525"/>
    </location>
</feature>
<evidence type="ECO:0000313" key="4">
    <source>
        <dbReference type="Proteomes" id="UP000724874"/>
    </source>
</evidence>
<name>A0A9P5P0S6_GYMJU</name>
<evidence type="ECO:0000256" key="2">
    <source>
        <dbReference type="SAM" id="MobiDB-lite"/>
    </source>
</evidence>
<dbReference type="Proteomes" id="UP000724874">
    <property type="component" value="Unassembled WGS sequence"/>
</dbReference>
<feature type="compositionally biased region" description="Polar residues" evidence="2">
    <location>
        <begin position="534"/>
        <end position="547"/>
    </location>
</feature>
<feature type="compositionally biased region" description="Low complexity" evidence="2">
    <location>
        <begin position="315"/>
        <end position="332"/>
    </location>
</feature>
<feature type="region of interest" description="Disordered" evidence="2">
    <location>
        <begin position="492"/>
        <end position="638"/>
    </location>
</feature>
<keyword evidence="1" id="KW-0175">Coiled coil</keyword>
<comment type="caution">
    <text evidence="3">The sequence shown here is derived from an EMBL/GenBank/DDBJ whole genome shotgun (WGS) entry which is preliminary data.</text>
</comment>
<keyword evidence="4" id="KW-1185">Reference proteome</keyword>
<feature type="coiled-coil region" evidence="1">
    <location>
        <begin position="95"/>
        <end position="178"/>
    </location>
</feature>
<reference evidence="3" key="1">
    <citation type="submission" date="2020-11" db="EMBL/GenBank/DDBJ databases">
        <authorList>
            <consortium name="DOE Joint Genome Institute"/>
            <person name="Ahrendt S."/>
            <person name="Riley R."/>
            <person name="Andreopoulos W."/>
            <person name="LaButti K."/>
            <person name="Pangilinan J."/>
            <person name="Ruiz-duenas F.J."/>
            <person name="Barrasa J.M."/>
            <person name="Sanchez-Garcia M."/>
            <person name="Camarero S."/>
            <person name="Miyauchi S."/>
            <person name="Serrano A."/>
            <person name="Linde D."/>
            <person name="Babiker R."/>
            <person name="Drula E."/>
            <person name="Ayuso-Fernandez I."/>
            <person name="Pacheco R."/>
            <person name="Padilla G."/>
            <person name="Ferreira P."/>
            <person name="Barriuso J."/>
            <person name="Kellner H."/>
            <person name="Castanera R."/>
            <person name="Alfaro M."/>
            <person name="Ramirez L."/>
            <person name="Pisabarro A.G."/>
            <person name="Kuo A."/>
            <person name="Tritt A."/>
            <person name="Lipzen A."/>
            <person name="He G."/>
            <person name="Yan M."/>
            <person name="Ng V."/>
            <person name="Cullen D."/>
            <person name="Martin F."/>
            <person name="Rosso M.-N."/>
            <person name="Henrissat B."/>
            <person name="Hibbett D."/>
            <person name="Martinez A.T."/>
            <person name="Grigoriev I.V."/>
        </authorList>
    </citation>
    <scope>NUCLEOTIDE SEQUENCE</scope>
    <source>
        <strain evidence="3">AH 44721</strain>
    </source>
</reference>
<evidence type="ECO:0000313" key="3">
    <source>
        <dbReference type="EMBL" id="KAF8911632.1"/>
    </source>
</evidence>
<dbReference type="OrthoDB" id="3069722at2759"/>
<evidence type="ECO:0000256" key="1">
    <source>
        <dbReference type="SAM" id="Coils"/>
    </source>
</evidence>
<feature type="compositionally biased region" description="Polar residues" evidence="2">
    <location>
        <begin position="340"/>
        <end position="357"/>
    </location>
</feature>
<gene>
    <name evidence="3" type="ORF">CPB84DRAFT_1762425</name>
</gene>
<dbReference type="EMBL" id="JADNYJ010000004">
    <property type="protein sequence ID" value="KAF8911632.1"/>
    <property type="molecule type" value="Genomic_DNA"/>
</dbReference>
<feature type="compositionally biased region" description="Polar residues" evidence="2">
    <location>
        <begin position="966"/>
        <end position="977"/>
    </location>
</feature>
<protein>
    <submittedName>
        <fullName evidence="3">Uncharacterized protein</fullName>
    </submittedName>
</protein>